<keyword evidence="5" id="KW-0326">Glycosidase</keyword>
<dbReference type="PANTHER" id="PTHR43818:SF1">
    <property type="entry name" value="GLYCOSYL HYDROLASE FAMILY 109 PROTEIN"/>
    <property type="match status" value="1"/>
</dbReference>
<dbReference type="Pfam" id="PF21252">
    <property type="entry name" value="Glyco_hydro_109_C"/>
    <property type="match status" value="1"/>
</dbReference>
<dbReference type="Proteomes" id="UP000597338">
    <property type="component" value="Unassembled WGS sequence"/>
</dbReference>
<name>A0ABQ1M124_9SPHI</name>
<evidence type="ECO:0000256" key="4">
    <source>
        <dbReference type="ARBA" id="ARBA00023027"/>
    </source>
</evidence>
<dbReference type="SUPFAM" id="SSF55347">
    <property type="entry name" value="Glyceraldehyde-3-phosphate dehydrogenase-like, C-terminal domain"/>
    <property type="match status" value="1"/>
</dbReference>
<dbReference type="InterPro" id="IPR036291">
    <property type="entry name" value="NAD(P)-bd_dom_sf"/>
</dbReference>
<dbReference type="Gene3D" id="3.40.50.720">
    <property type="entry name" value="NAD(P)-binding Rossmann-like Domain"/>
    <property type="match status" value="1"/>
</dbReference>
<dbReference type="Pfam" id="PF01408">
    <property type="entry name" value="GFO_IDH_MocA"/>
    <property type="match status" value="1"/>
</dbReference>
<keyword evidence="4" id="KW-0520">NAD</keyword>
<evidence type="ECO:0000313" key="8">
    <source>
        <dbReference type="EMBL" id="GGC32962.1"/>
    </source>
</evidence>
<keyword evidence="9" id="KW-1185">Reference proteome</keyword>
<organism evidence="8 9">
    <name type="scientific">Parapedobacter defluvii</name>
    <dbReference type="NCBI Taxonomy" id="2045106"/>
    <lineage>
        <taxon>Bacteria</taxon>
        <taxon>Pseudomonadati</taxon>
        <taxon>Bacteroidota</taxon>
        <taxon>Sphingobacteriia</taxon>
        <taxon>Sphingobacteriales</taxon>
        <taxon>Sphingobacteriaceae</taxon>
        <taxon>Parapedobacter</taxon>
    </lineage>
</organism>
<dbReference type="SUPFAM" id="SSF51735">
    <property type="entry name" value="NAD(P)-binding Rossmann-fold domains"/>
    <property type="match status" value="1"/>
</dbReference>
<comment type="cofactor">
    <cofactor evidence="1">
        <name>NAD(+)</name>
        <dbReference type="ChEBI" id="CHEBI:57540"/>
    </cofactor>
</comment>
<dbReference type="InterPro" id="IPR049303">
    <property type="entry name" value="Glyco_hydro_109_C"/>
</dbReference>
<evidence type="ECO:0000256" key="5">
    <source>
        <dbReference type="ARBA" id="ARBA00023295"/>
    </source>
</evidence>
<feature type="domain" description="Glycosyl hydrolase 109 C-terminal" evidence="7">
    <location>
        <begin position="179"/>
        <end position="346"/>
    </location>
</feature>
<dbReference type="EMBL" id="BMIK01000008">
    <property type="protein sequence ID" value="GGC32962.1"/>
    <property type="molecule type" value="Genomic_DNA"/>
</dbReference>
<gene>
    <name evidence="8" type="primary">nagA</name>
    <name evidence="8" type="ORF">GCM10011386_26400</name>
</gene>
<evidence type="ECO:0000256" key="2">
    <source>
        <dbReference type="ARBA" id="ARBA00009329"/>
    </source>
</evidence>
<sequence>MNNNTFDRRNFLKLSSAAIGGIALNAGLTGVLASPVRKVGEKKTIKLGFVGLGGRGSYHLSAALGIPDVEVKALCEIVPDRLEQAKKWVSEYGQPAPNLYGRGPMDYVRLCEEEDLDAVICATPWDSHSAICLAAMRNDKHAACEVPLVQTLEEAWELVETHEKTGKWASIVIGGFGDLTLLNMVRNDLLGDILHLESGYIHDLRKVKFDPEGEPWRLAYTAIRNGNLYPDHPMRNMMPILNINHGDRFDYLVSMSTKSVMINQYAAAKFGPDSEYATKKLTLGDYNATLIRTTNGKLITLNHDTHTPHPREDFRVQGTKGVYVRDKSRSRIYLDEVSPESHEWESPDKYLEKFAHPIDLNYKPAPRRSGPIRGHGQQSSTTPINWHRLVLALQEEKMPDWDVYDSVTSSAIIPLTELSVNNKSKPVDFPDFTKGNWKTRKPIYS</sequence>
<keyword evidence="3" id="KW-0378">Hydrolase</keyword>
<evidence type="ECO:0000313" key="9">
    <source>
        <dbReference type="Proteomes" id="UP000597338"/>
    </source>
</evidence>
<protein>
    <submittedName>
        <fullName evidence="8">Alpha-N-acetylgalactosaminidase</fullName>
    </submittedName>
</protein>
<comment type="caution">
    <text evidence="8">The sequence shown here is derived from an EMBL/GenBank/DDBJ whole genome shotgun (WGS) entry which is preliminary data.</text>
</comment>
<reference evidence="9" key="1">
    <citation type="journal article" date="2019" name="Int. J. Syst. Evol. Microbiol.">
        <title>The Global Catalogue of Microorganisms (GCM) 10K type strain sequencing project: providing services to taxonomists for standard genome sequencing and annotation.</title>
        <authorList>
            <consortium name="The Broad Institute Genomics Platform"/>
            <consortium name="The Broad Institute Genome Sequencing Center for Infectious Disease"/>
            <person name="Wu L."/>
            <person name="Ma J."/>
        </authorList>
    </citation>
    <scope>NUCLEOTIDE SEQUENCE [LARGE SCALE GENOMIC DNA]</scope>
    <source>
        <strain evidence="9">CGMCC 1.15342</strain>
    </source>
</reference>
<feature type="domain" description="Gfo/Idh/MocA-like oxidoreductase N-terminal" evidence="6">
    <location>
        <begin position="45"/>
        <end position="169"/>
    </location>
</feature>
<evidence type="ECO:0000256" key="1">
    <source>
        <dbReference type="ARBA" id="ARBA00001911"/>
    </source>
</evidence>
<evidence type="ECO:0000256" key="3">
    <source>
        <dbReference type="ARBA" id="ARBA00022801"/>
    </source>
</evidence>
<dbReference type="InterPro" id="IPR000683">
    <property type="entry name" value="Gfo/Idh/MocA-like_OxRdtase_N"/>
</dbReference>
<evidence type="ECO:0000259" key="7">
    <source>
        <dbReference type="Pfam" id="PF21252"/>
    </source>
</evidence>
<evidence type="ECO:0000259" key="6">
    <source>
        <dbReference type="Pfam" id="PF01408"/>
    </source>
</evidence>
<proteinExistence type="inferred from homology"/>
<dbReference type="InterPro" id="IPR006311">
    <property type="entry name" value="TAT_signal"/>
</dbReference>
<dbReference type="Gene3D" id="3.30.360.10">
    <property type="entry name" value="Dihydrodipicolinate Reductase, domain 2"/>
    <property type="match status" value="1"/>
</dbReference>
<comment type="similarity">
    <text evidence="2">Belongs to the Gfo/Idh/MocA family. Glycosyl hydrolase 109 subfamily.</text>
</comment>
<accession>A0ABQ1M124</accession>
<dbReference type="PANTHER" id="PTHR43818">
    <property type="entry name" value="BCDNA.GH03377"/>
    <property type="match status" value="1"/>
</dbReference>
<dbReference type="PROSITE" id="PS51318">
    <property type="entry name" value="TAT"/>
    <property type="match status" value="1"/>
</dbReference>
<dbReference type="InterPro" id="IPR050463">
    <property type="entry name" value="Gfo/Idh/MocA_oxidrdct_glycsds"/>
</dbReference>